<gene>
    <name evidence="2" type="ORF">EHEKIMEA_00225</name>
</gene>
<name>A0AAE9K5B2_9CAUD</name>
<evidence type="ECO:0000313" key="3">
    <source>
        <dbReference type="Proteomes" id="UP000832072"/>
    </source>
</evidence>
<keyword evidence="3" id="KW-1185">Reference proteome</keyword>
<dbReference type="InterPro" id="IPR007110">
    <property type="entry name" value="Ig-like_dom"/>
</dbReference>
<proteinExistence type="predicted"/>
<evidence type="ECO:0000313" key="2">
    <source>
        <dbReference type="EMBL" id="UNY47107.1"/>
    </source>
</evidence>
<protein>
    <recommendedName>
        <fullName evidence="1">Ig-like domain-containing protein</fullName>
    </recommendedName>
</protein>
<sequence>MALTAKLTPLDSKIKFGESVELEVAVEGANESANLTYAWKVDGKASGKTAKLTVSGDSIGTKSIVVDVTSTLEGTEEEPVVETASATTSVVVEKLSFEGITAAVTASETEIKAGEEVVFTCAVTGAPSDATVTYKWTTGETTESITVTPTEVGSYVGKCDVVVKKANYNDFKVNRSKSVTVIENVIETDEGIHIWPLPHIDSAFMYGSWWALDEIQSLTKEGKDWKTETEFKYDAEIKGFKKILKDYKTIMIQESRNGRIIDREKLESGLIY</sequence>
<accession>A0AAE9K5B2</accession>
<reference evidence="2 3" key="1">
    <citation type="submission" date="2022-02" db="EMBL/GenBank/DDBJ databases">
        <authorList>
            <person name="Tian F."/>
            <person name="Li J."/>
            <person name="Li F."/>
            <person name="Tong Y."/>
        </authorList>
    </citation>
    <scope>NUCLEOTIDE SEQUENCE [LARGE SCALE GENOMIC DNA]</scope>
</reference>
<dbReference type="Gene3D" id="2.60.40.10">
    <property type="entry name" value="Immunoglobulins"/>
    <property type="match status" value="2"/>
</dbReference>
<feature type="domain" description="Ig-like" evidence="1">
    <location>
        <begin position="79"/>
        <end position="136"/>
    </location>
</feature>
<dbReference type="EMBL" id="OM638103">
    <property type="protein sequence ID" value="UNY47107.1"/>
    <property type="molecule type" value="Genomic_DNA"/>
</dbReference>
<evidence type="ECO:0000259" key="1">
    <source>
        <dbReference type="PROSITE" id="PS50835"/>
    </source>
</evidence>
<dbReference type="InterPro" id="IPR013783">
    <property type="entry name" value="Ig-like_fold"/>
</dbReference>
<organism evidence="2 3">
    <name type="scientific">Cronobacter phage LPCS28</name>
    <dbReference type="NCBI Taxonomy" id="2924885"/>
    <lineage>
        <taxon>Viruses</taxon>
        <taxon>Duplodnaviria</taxon>
        <taxon>Heunggongvirae</taxon>
        <taxon>Uroviricota</taxon>
        <taxon>Caudoviricetes</taxon>
        <taxon>Pantevenvirales</taxon>
        <taxon>Straboviridae</taxon>
        <taxon>Nanhuvirus</taxon>
        <taxon>Nanhuvirus LPCS28</taxon>
    </lineage>
</organism>
<dbReference type="PROSITE" id="PS50835">
    <property type="entry name" value="IG_LIKE"/>
    <property type="match status" value="1"/>
</dbReference>
<dbReference type="Proteomes" id="UP000832072">
    <property type="component" value="Segment"/>
</dbReference>